<protein>
    <submittedName>
        <fullName evidence="1">Uncharacterized protein</fullName>
    </submittedName>
</protein>
<dbReference type="EMBL" id="FSRM01000002">
    <property type="protein sequence ID" value="SIO48370.1"/>
    <property type="molecule type" value="Genomic_DNA"/>
</dbReference>
<accession>A0A1N6JVP0</accession>
<gene>
    <name evidence="1" type="ORF">SAMN05444168_5182</name>
</gene>
<dbReference type="AlphaFoldDB" id="A0A1N6JVP0"/>
<evidence type="ECO:0000313" key="1">
    <source>
        <dbReference type="EMBL" id="SIO48370.1"/>
    </source>
</evidence>
<dbReference type="OrthoDB" id="9104467at2"/>
<evidence type="ECO:0000313" key="2">
    <source>
        <dbReference type="Proteomes" id="UP000184693"/>
    </source>
</evidence>
<proteinExistence type="predicted"/>
<sequence length="86" mass="8573">MHSNLMIKDLPIAEELDSKAMSAVRGGSAIAVVGGNTQNVVGGGGFASPTTGLQIGPAVNTTDASSHLNLSIPTVQNFGGLQGVLL</sequence>
<organism evidence="1 2">
    <name type="scientific">Paraburkholderia phenazinium</name>
    <dbReference type="NCBI Taxonomy" id="60549"/>
    <lineage>
        <taxon>Bacteria</taxon>
        <taxon>Pseudomonadati</taxon>
        <taxon>Pseudomonadota</taxon>
        <taxon>Betaproteobacteria</taxon>
        <taxon>Burkholderiales</taxon>
        <taxon>Burkholderiaceae</taxon>
        <taxon>Paraburkholderia</taxon>
    </lineage>
</organism>
<dbReference type="Proteomes" id="UP000184693">
    <property type="component" value="Unassembled WGS sequence"/>
</dbReference>
<reference evidence="1 2" key="1">
    <citation type="submission" date="2016-11" db="EMBL/GenBank/DDBJ databases">
        <authorList>
            <person name="Jaros S."/>
            <person name="Januszkiewicz K."/>
            <person name="Wedrychowicz H."/>
        </authorList>
    </citation>
    <scope>NUCLEOTIDE SEQUENCE [LARGE SCALE GENOMIC DNA]</scope>
    <source>
        <strain evidence="1 2">GAS86</strain>
    </source>
</reference>
<dbReference type="RefSeq" id="WP_074267191.1">
    <property type="nucleotide sequence ID" value="NZ_FSRM01000002.1"/>
</dbReference>
<name>A0A1N6JVP0_9BURK</name>